<dbReference type="EMBL" id="JAMYWD010000012">
    <property type="protein sequence ID" value="KAJ4952566.1"/>
    <property type="molecule type" value="Genomic_DNA"/>
</dbReference>
<accession>A0A9Q0GR36</accession>
<sequence length="188" mass="20858">MSFRRPGAVPFKWEIQPGVPNHNQPSIEPSPKLTPPPAGAGIYSYPPHELGSRSQSVRTRFDPPIEPSPKLTLPPAGAGNYSNPPHKLGSRSRSDRTRFDQQSWEEVSTGSVGCFPPLLMRKGSDKKRNGKIEAELDDITDPDTMKKTFPDLRSSSRIDSPSRFLSGQSWPKIGLPRRVGSLQSLFKR</sequence>
<protein>
    <submittedName>
        <fullName evidence="2">Uncharacterized protein</fullName>
    </submittedName>
</protein>
<dbReference type="InterPro" id="IPR007789">
    <property type="entry name" value="DUF688"/>
</dbReference>
<dbReference type="Proteomes" id="UP001141806">
    <property type="component" value="Unassembled WGS sequence"/>
</dbReference>
<keyword evidence="3" id="KW-1185">Reference proteome</keyword>
<feature type="compositionally biased region" description="Polar residues" evidence="1">
    <location>
        <begin position="100"/>
        <end position="111"/>
    </location>
</feature>
<gene>
    <name evidence="2" type="ORF">NE237_029398</name>
</gene>
<dbReference type="Pfam" id="PF05097">
    <property type="entry name" value="DUF688"/>
    <property type="match status" value="1"/>
</dbReference>
<reference evidence="2" key="1">
    <citation type="journal article" date="2023" name="Plant J.">
        <title>The genome of the king protea, Protea cynaroides.</title>
        <authorList>
            <person name="Chang J."/>
            <person name="Duong T.A."/>
            <person name="Schoeman C."/>
            <person name="Ma X."/>
            <person name="Roodt D."/>
            <person name="Barker N."/>
            <person name="Li Z."/>
            <person name="Van de Peer Y."/>
            <person name="Mizrachi E."/>
        </authorList>
    </citation>
    <scope>NUCLEOTIDE SEQUENCE</scope>
    <source>
        <tissue evidence="2">Young leaves</tissue>
    </source>
</reference>
<feature type="region of interest" description="Disordered" evidence="1">
    <location>
        <begin position="1"/>
        <end position="170"/>
    </location>
</feature>
<comment type="caution">
    <text evidence="2">The sequence shown here is derived from an EMBL/GenBank/DDBJ whole genome shotgun (WGS) entry which is preliminary data.</text>
</comment>
<feature type="compositionally biased region" description="Basic and acidic residues" evidence="1">
    <location>
        <begin position="143"/>
        <end position="156"/>
    </location>
</feature>
<organism evidence="2 3">
    <name type="scientific">Protea cynaroides</name>
    <dbReference type="NCBI Taxonomy" id="273540"/>
    <lineage>
        <taxon>Eukaryota</taxon>
        <taxon>Viridiplantae</taxon>
        <taxon>Streptophyta</taxon>
        <taxon>Embryophyta</taxon>
        <taxon>Tracheophyta</taxon>
        <taxon>Spermatophyta</taxon>
        <taxon>Magnoliopsida</taxon>
        <taxon>Proteales</taxon>
        <taxon>Proteaceae</taxon>
        <taxon>Protea</taxon>
    </lineage>
</organism>
<proteinExistence type="predicted"/>
<evidence type="ECO:0000256" key="1">
    <source>
        <dbReference type="SAM" id="MobiDB-lite"/>
    </source>
</evidence>
<feature type="compositionally biased region" description="Basic and acidic residues" evidence="1">
    <location>
        <begin position="122"/>
        <end position="134"/>
    </location>
</feature>
<dbReference type="OrthoDB" id="1110378at2759"/>
<dbReference type="AlphaFoldDB" id="A0A9Q0GR36"/>
<dbReference type="PANTHER" id="PTHR35466:SF4">
    <property type="entry name" value="EXPRESSED PROTEIN"/>
    <property type="match status" value="1"/>
</dbReference>
<name>A0A9Q0GR36_9MAGN</name>
<evidence type="ECO:0000313" key="2">
    <source>
        <dbReference type="EMBL" id="KAJ4952566.1"/>
    </source>
</evidence>
<evidence type="ECO:0000313" key="3">
    <source>
        <dbReference type="Proteomes" id="UP001141806"/>
    </source>
</evidence>
<dbReference type="PANTHER" id="PTHR35466">
    <property type="entry name" value="SERINE/ARGININE REPETITIVE MATRIX PROTEIN 1"/>
    <property type="match status" value="1"/>
</dbReference>
<feature type="compositionally biased region" description="Polar residues" evidence="1">
    <location>
        <begin position="157"/>
        <end position="169"/>
    </location>
</feature>